<protein>
    <submittedName>
        <fullName evidence="7">Exocyst complex component</fullName>
    </submittedName>
</protein>
<feature type="compositionally biased region" description="Low complexity" evidence="5">
    <location>
        <begin position="7"/>
        <end position="20"/>
    </location>
</feature>
<evidence type="ECO:0000313" key="7">
    <source>
        <dbReference type="EMBL" id="WOK92931.1"/>
    </source>
</evidence>
<feature type="coiled-coil region" evidence="4">
    <location>
        <begin position="508"/>
        <end position="535"/>
    </location>
</feature>
<keyword evidence="3" id="KW-0268">Exocytosis</keyword>
<dbReference type="SUPFAM" id="SSF74788">
    <property type="entry name" value="Cullin repeat-like"/>
    <property type="match status" value="1"/>
</dbReference>
<dbReference type="Pfam" id="PF16528">
    <property type="entry name" value="Exo84_C"/>
    <property type="match status" value="1"/>
</dbReference>
<dbReference type="GO" id="GO:0008104">
    <property type="term" value="P:intracellular protein localization"/>
    <property type="evidence" value="ECO:0007669"/>
    <property type="project" value="TreeGrafter"/>
</dbReference>
<dbReference type="InterPro" id="IPR032403">
    <property type="entry name" value="Exo84_C"/>
</dbReference>
<dbReference type="InterPro" id="IPR033961">
    <property type="entry name" value="Exo84"/>
</dbReference>
<proteinExistence type="inferred from homology"/>
<dbReference type="InterPro" id="IPR016159">
    <property type="entry name" value="Cullin_repeat-like_dom_sf"/>
</dbReference>
<organism evidence="7 8">
    <name type="scientific">Canna indica</name>
    <name type="common">Indian-shot</name>
    <dbReference type="NCBI Taxonomy" id="4628"/>
    <lineage>
        <taxon>Eukaryota</taxon>
        <taxon>Viridiplantae</taxon>
        <taxon>Streptophyta</taxon>
        <taxon>Embryophyta</taxon>
        <taxon>Tracheophyta</taxon>
        <taxon>Spermatophyta</taxon>
        <taxon>Magnoliopsida</taxon>
        <taxon>Liliopsida</taxon>
        <taxon>Zingiberales</taxon>
        <taxon>Cannaceae</taxon>
        <taxon>Canna</taxon>
    </lineage>
</organism>
<evidence type="ECO:0000256" key="2">
    <source>
        <dbReference type="ARBA" id="ARBA00022448"/>
    </source>
</evidence>
<evidence type="ECO:0000259" key="6">
    <source>
        <dbReference type="Pfam" id="PF16528"/>
    </source>
</evidence>
<feature type="domain" description="Exocyst component Exo84 C-terminal" evidence="6">
    <location>
        <begin position="132"/>
        <end position="305"/>
    </location>
</feature>
<dbReference type="GO" id="GO:0006887">
    <property type="term" value="P:exocytosis"/>
    <property type="evidence" value="ECO:0007669"/>
    <property type="project" value="UniProtKB-KW"/>
</dbReference>
<dbReference type="AlphaFoldDB" id="A0AAQ3JN06"/>
<feature type="region of interest" description="Disordered" evidence="5">
    <location>
        <begin position="1"/>
        <end position="30"/>
    </location>
</feature>
<dbReference type="PANTHER" id="PTHR21426">
    <property type="entry name" value="EXOCYST COMPLEX COMPONENT 8"/>
    <property type="match status" value="1"/>
</dbReference>
<evidence type="ECO:0000256" key="3">
    <source>
        <dbReference type="ARBA" id="ARBA00022483"/>
    </source>
</evidence>
<name>A0AAQ3JN06_9LILI</name>
<keyword evidence="2" id="KW-0813">Transport</keyword>
<gene>
    <name evidence="7" type="ORF">Cni_G01623</name>
</gene>
<dbReference type="EMBL" id="CP136890">
    <property type="protein sequence ID" value="WOK92931.1"/>
    <property type="molecule type" value="Genomic_DNA"/>
</dbReference>
<evidence type="ECO:0000256" key="1">
    <source>
        <dbReference type="ARBA" id="ARBA00007210"/>
    </source>
</evidence>
<evidence type="ECO:0000313" key="8">
    <source>
        <dbReference type="Proteomes" id="UP001327560"/>
    </source>
</evidence>
<accession>A0AAQ3JN06</accession>
<keyword evidence="8" id="KW-1185">Reference proteome</keyword>
<dbReference type="GO" id="GO:0006893">
    <property type="term" value="P:Golgi to plasma membrane transport"/>
    <property type="evidence" value="ECO:0007669"/>
    <property type="project" value="TreeGrafter"/>
</dbReference>
<dbReference type="GO" id="GO:0000145">
    <property type="term" value="C:exocyst"/>
    <property type="evidence" value="ECO:0007669"/>
    <property type="project" value="InterPro"/>
</dbReference>
<feature type="region of interest" description="Disordered" evidence="5">
    <location>
        <begin position="868"/>
        <end position="896"/>
    </location>
</feature>
<dbReference type="PANTHER" id="PTHR21426:SF13">
    <property type="entry name" value="OS08G0566700 PROTEIN"/>
    <property type="match status" value="1"/>
</dbReference>
<comment type="similarity">
    <text evidence="1">Belongs to the EXO84 family.</text>
</comment>
<evidence type="ECO:0000256" key="4">
    <source>
        <dbReference type="SAM" id="Coils"/>
    </source>
</evidence>
<evidence type="ECO:0000256" key="5">
    <source>
        <dbReference type="SAM" id="MobiDB-lite"/>
    </source>
</evidence>
<reference evidence="7 8" key="1">
    <citation type="submission" date="2023-10" db="EMBL/GenBank/DDBJ databases">
        <title>Chromosome-scale genome assembly provides insights into flower coloration mechanisms of Canna indica.</title>
        <authorList>
            <person name="Li C."/>
        </authorList>
    </citation>
    <scope>NUCLEOTIDE SEQUENCE [LARGE SCALE GENOMIC DNA]</scope>
    <source>
        <tissue evidence="7">Flower</tissue>
    </source>
</reference>
<sequence>MADRSAGSHTDGSPNSSSSDGDQDYSTERQPMTAKGIKRLCYELLDIKKASEEDFYRNVYSCYSAFVRIFEEISWVNYDLKDLKQHISNQSKLIQGLFNSLYLEKLSDYSTEIKLKIVEDLDLCFDTEIGSQISETLDTLDVLLSEQQLYDALVLLQIMTKRLEMMKTEEHLTPMITSYLCEISDRRARLVKQLILLAEHPRVAQPELQRALNGLCRLGEQHQTNTLLVKFYELRLKNHLQELMSQKASMDHIYLYEVAKVVFSVISQAAKCFILLYGETYPYAPEFMDWATKEIGEFSNLFEAYFESMLEVDGRFQFIVEVVNCTFSLCSLLRYQRLLLLPYLVNCFRPFLEDVIHKHVNQYREVASILADNETWVLSKYLLSEMSEVIPCLPGHVGEEEYFLLTSSGRKCAMLLRAVVDDFSSLIAFELESSFAQGLADLINEYICGLERSVQFKENSMKICGQGMISTPRLEQQLLLLVNISTFVDLVPIITAGILSCTNPPCSLEQVNTSLQELRDLVLSIEEAADRIRNSFSQQLVYEAMSSGLKKSKPIWELNSEYNNWFPTSSKQDHVTPSYIFQELFQGLRKLENISKCDSKGKHSITEKLLEELMEAVIIWLSNNVSLWKNTEEYLDTEKCGLIMQIHEDIHFLLEIARLGGYLSDNLVAGAMDILTKTDVMNAESALDSNGVFSDNRRVKDIVQLVIGKLHIEELVEPSLKEEPLRMQISKGVCPSVRDAAGTSVDFDQQDNVCESSAEEYFMKSNSTELEDPDKPTINVGPNGGPDASAEICSVKIRESWDAVCWLKEDDKYSEIEGKANNDINFIYRLDTDVETHMQPDIAKMKNMARDAELLEVSNKVGASNKVQNAEEEILKHDWPTSEAEETTEEFRNLKE</sequence>
<keyword evidence="4" id="KW-0175">Coiled coil</keyword>
<dbReference type="Proteomes" id="UP001327560">
    <property type="component" value="Chromosome 1"/>
</dbReference>